<gene>
    <name evidence="1" type="ORF">ACFPN1_02050</name>
</gene>
<proteinExistence type="predicted"/>
<organism evidence="1 2">
    <name type="scientific">Lysobacter yangpyeongensis</name>
    <dbReference type="NCBI Taxonomy" id="346182"/>
    <lineage>
        <taxon>Bacteria</taxon>
        <taxon>Pseudomonadati</taxon>
        <taxon>Pseudomonadota</taxon>
        <taxon>Gammaproteobacteria</taxon>
        <taxon>Lysobacterales</taxon>
        <taxon>Lysobacteraceae</taxon>
        <taxon>Lysobacter</taxon>
    </lineage>
</organism>
<accession>A0ABW0SIH5</accession>
<dbReference type="RefSeq" id="WP_386752555.1">
    <property type="nucleotide sequence ID" value="NZ_JBHSNM010000001.1"/>
</dbReference>
<sequence length="124" mass="13493">MIDRRGLLLVGLLAAAGTWAAMNLLPEHPEPMARVAMPEPVLAETGIRAGRSVTTSNGAFTIRVVRITGSTVTLTVSAQTGDVYRFDKAAVGRRLVVPMPDAIYDLDLLRVRSNVVYLTMSRRQ</sequence>
<dbReference type="Proteomes" id="UP001596036">
    <property type="component" value="Unassembled WGS sequence"/>
</dbReference>
<comment type="caution">
    <text evidence="1">The sequence shown here is derived from an EMBL/GenBank/DDBJ whole genome shotgun (WGS) entry which is preliminary data.</text>
</comment>
<evidence type="ECO:0008006" key="3">
    <source>
        <dbReference type="Google" id="ProtNLM"/>
    </source>
</evidence>
<keyword evidence="2" id="KW-1185">Reference proteome</keyword>
<dbReference type="EMBL" id="JBHSNM010000001">
    <property type="protein sequence ID" value="MFC5568847.1"/>
    <property type="molecule type" value="Genomic_DNA"/>
</dbReference>
<reference evidence="2" key="1">
    <citation type="journal article" date="2019" name="Int. J. Syst. Evol. Microbiol.">
        <title>The Global Catalogue of Microorganisms (GCM) 10K type strain sequencing project: providing services to taxonomists for standard genome sequencing and annotation.</title>
        <authorList>
            <consortium name="The Broad Institute Genomics Platform"/>
            <consortium name="The Broad Institute Genome Sequencing Center for Infectious Disease"/>
            <person name="Wu L."/>
            <person name="Ma J."/>
        </authorList>
    </citation>
    <scope>NUCLEOTIDE SEQUENCE [LARGE SCALE GENOMIC DNA]</scope>
    <source>
        <strain evidence="2">KACC 11407</strain>
    </source>
</reference>
<name>A0ABW0SIH5_9GAMM</name>
<protein>
    <recommendedName>
        <fullName evidence="3">Copper-binding protein</fullName>
    </recommendedName>
</protein>
<evidence type="ECO:0000313" key="1">
    <source>
        <dbReference type="EMBL" id="MFC5568847.1"/>
    </source>
</evidence>
<evidence type="ECO:0000313" key="2">
    <source>
        <dbReference type="Proteomes" id="UP001596036"/>
    </source>
</evidence>